<dbReference type="Gene3D" id="3.40.50.300">
    <property type="entry name" value="P-loop containing nucleotide triphosphate hydrolases"/>
    <property type="match status" value="1"/>
</dbReference>
<dbReference type="AlphaFoldDB" id="A0A3S1HBA3"/>
<dbReference type="PANTHER" id="PTHR24223">
    <property type="entry name" value="ATP-BINDING CASSETTE SUB-FAMILY C"/>
    <property type="match status" value="1"/>
</dbReference>
<dbReference type="InterPro" id="IPR050173">
    <property type="entry name" value="ABC_transporter_C-like"/>
</dbReference>
<evidence type="ECO:0000256" key="4">
    <source>
        <dbReference type="ARBA" id="ARBA00022692"/>
    </source>
</evidence>
<dbReference type="GO" id="GO:0005524">
    <property type="term" value="F:ATP binding"/>
    <property type="evidence" value="ECO:0007669"/>
    <property type="project" value="UniProtKB-KW"/>
</dbReference>
<dbReference type="SUPFAM" id="SSF52540">
    <property type="entry name" value="P-loop containing nucleoside triphosphate hydrolases"/>
    <property type="match status" value="1"/>
</dbReference>
<organism evidence="11 12">
    <name type="scientific">Elysia chlorotica</name>
    <name type="common">Eastern emerald elysia</name>
    <name type="synonym">Sea slug</name>
    <dbReference type="NCBI Taxonomy" id="188477"/>
    <lineage>
        <taxon>Eukaryota</taxon>
        <taxon>Metazoa</taxon>
        <taxon>Spiralia</taxon>
        <taxon>Lophotrochozoa</taxon>
        <taxon>Mollusca</taxon>
        <taxon>Gastropoda</taxon>
        <taxon>Heterobranchia</taxon>
        <taxon>Euthyneura</taxon>
        <taxon>Panpulmonata</taxon>
        <taxon>Sacoglossa</taxon>
        <taxon>Placobranchoidea</taxon>
        <taxon>Plakobranchidae</taxon>
        <taxon>Elysia</taxon>
    </lineage>
</organism>
<evidence type="ECO:0000256" key="6">
    <source>
        <dbReference type="ARBA" id="ARBA00022840"/>
    </source>
</evidence>
<evidence type="ECO:0000256" key="5">
    <source>
        <dbReference type="ARBA" id="ARBA00022741"/>
    </source>
</evidence>
<comment type="similarity">
    <text evidence="2">Belongs to the ABC transporter superfamily. ABCC family. Conjugate transporter (TC 3.A.1.208) subfamily.</text>
</comment>
<feature type="domain" description="ABC transmembrane type-1" evidence="10">
    <location>
        <begin position="120"/>
        <end position="492"/>
    </location>
</feature>
<dbReference type="GO" id="GO:0140359">
    <property type="term" value="F:ABC-type transporter activity"/>
    <property type="evidence" value="ECO:0007669"/>
    <property type="project" value="InterPro"/>
</dbReference>
<dbReference type="STRING" id="188477.A0A3S1HBA3"/>
<dbReference type="PROSITE" id="PS50929">
    <property type="entry name" value="ABC_TM1F"/>
    <property type="match status" value="1"/>
</dbReference>
<evidence type="ECO:0000313" key="12">
    <source>
        <dbReference type="Proteomes" id="UP000271974"/>
    </source>
</evidence>
<reference evidence="11 12" key="1">
    <citation type="submission" date="2019-01" db="EMBL/GenBank/DDBJ databases">
        <title>A draft genome assembly of the solar-powered sea slug Elysia chlorotica.</title>
        <authorList>
            <person name="Cai H."/>
            <person name="Li Q."/>
            <person name="Fang X."/>
            <person name="Li J."/>
            <person name="Curtis N.E."/>
            <person name="Altenburger A."/>
            <person name="Shibata T."/>
            <person name="Feng M."/>
            <person name="Maeda T."/>
            <person name="Schwartz J.A."/>
            <person name="Shigenobu S."/>
            <person name="Lundholm N."/>
            <person name="Nishiyama T."/>
            <person name="Yang H."/>
            <person name="Hasebe M."/>
            <person name="Li S."/>
            <person name="Pierce S.K."/>
            <person name="Wang J."/>
        </authorList>
    </citation>
    <scope>NUCLEOTIDE SEQUENCE [LARGE SCALE GENOMIC DNA]</scope>
    <source>
        <strain evidence="11">EC2010</strain>
        <tissue evidence="11">Whole organism of an adult</tissue>
    </source>
</reference>
<evidence type="ECO:0000256" key="2">
    <source>
        <dbReference type="ARBA" id="ARBA00009726"/>
    </source>
</evidence>
<evidence type="ECO:0000256" key="9">
    <source>
        <dbReference type="SAM" id="Phobius"/>
    </source>
</evidence>
<sequence>MDESVRHDRPNPMLTANLLSKMWYCWLTPLFTKGYKGWLQESDMFNVCPEDSSKVTGERLETAWTEQLRQQTGGNQASFLRALLSAFGREYMLLGLIALFEVSVEASAFSSLPCLRQYMLLGLIALFEELVKLAQPLLLAELLDYFTPSSGKTRTEAWLYASGVVLCSASQTVTHHPYFFGTARVGMRARVAACSLMYRKVSSSLALRSLVAGLSDSFPITPHTCNNQLIKILVKRSMCSTRFETPAPLLPLFSHTPEGEGIAQVIGPQFGTSDRSQIYVSDFVRYWLVPAAECLRLSHRSLNESSAGQIVNLMSNDVARFDQGSMFLHFLWVGPLECGLAVTYLWLRLGPAVLPALAVMVLLMPVQFLFAKLFSIIREKAASLTDKRVKVMNEILTGMRIIKLYCWEKPFGGLVENLRRQEVHQLRRSRRVQACVMGPYVATTKLSLFLYAALWVGGGRGGDLRPGHVFMVMAVVQTLFLTCGMLVPLASQNLAEMLVVVNRIQKFLLLEETEQTTDHPAGDAGQGHGCQGHGCQGHGCQGHGCPDGDPERDALFSVEVTDVTAMWGESDTRACRRTLDQVTLRASGGRLVAVIGPVGAGKTSLLMAILGELPVQSGSVRTSGRVAYVSQHPWIFSGSLRQNILMGEDFDAARYDMVIHISALSRDLSILPDGDSTLIGDRGVNLSGGQKVRVSLARALYMAADI</sequence>
<comment type="caution">
    <text evidence="11">The sequence shown here is derived from an EMBL/GenBank/DDBJ whole genome shotgun (WGS) entry which is preliminary data.</text>
</comment>
<evidence type="ECO:0000313" key="11">
    <source>
        <dbReference type="EMBL" id="RUS75810.1"/>
    </source>
</evidence>
<name>A0A3S1HBA3_ELYCH</name>
<dbReference type="InterPro" id="IPR011527">
    <property type="entry name" value="ABC1_TM_dom"/>
</dbReference>
<dbReference type="Pfam" id="PF00664">
    <property type="entry name" value="ABC_membrane"/>
    <property type="match status" value="1"/>
</dbReference>
<dbReference type="InterPro" id="IPR027417">
    <property type="entry name" value="P-loop_NTPase"/>
</dbReference>
<dbReference type="GO" id="GO:0016887">
    <property type="term" value="F:ATP hydrolysis activity"/>
    <property type="evidence" value="ECO:0007669"/>
    <property type="project" value="InterPro"/>
</dbReference>
<protein>
    <recommendedName>
        <fullName evidence="10">ABC transmembrane type-1 domain-containing protein</fullName>
    </recommendedName>
</protein>
<dbReference type="Pfam" id="PF00005">
    <property type="entry name" value="ABC_tran"/>
    <property type="match status" value="1"/>
</dbReference>
<evidence type="ECO:0000256" key="8">
    <source>
        <dbReference type="ARBA" id="ARBA00023136"/>
    </source>
</evidence>
<keyword evidence="3" id="KW-0813">Transport</keyword>
<keyword evidence="8 9" id="KW-0472">Membrane</keyword>
<feature type="transmembrane region" description="Helical" evidence="9">
    <location>
        <begin position="468"/>
        <end position="489"/>
    </location>
</feature>
<dbReference type="OrthoDB" id="6500128at2759"/>
<dbReference type="InterPro" id="IPR003439">
    <property type="entry name" value="ABC_transporter-like_ATP-bd"/>
</dbReference>
<dbReference type="EMBL" id="RQTK01000710">
    <property type="protein sequence ID" value="RUS75810.1"/>
    <property type="molecule type" value="Genomic_DNA"/>
</dbReference>
<evidence type="ECO:0000256" key="3">
    <source>
        <dbReference type="ARBA" id="ARBA00022448"/>
    </source>
</evidence>
<keyword evidence="4 9" id="KW-0812">Transmembrane</keyword>
<accession>A0A3S1HBA3</accession>
<evidence type="ECO:0000256" key="7">
    <source>
        <dbReference type="ARBA" id="ARBA00022989"/>
    </source>
</evidence>
<keyword evidence="6" id="KW-0067">ATP-binding</keyword>
<dbReference type="GO" id="GO:0016020">
    <property type="term" value="C:membrane"/>
    <property type="evidence" value="ECO:0007669"/>
    <property type="project" value="UniProtKB-SubCell"/>
</dbReference>
<gene>
    <name evidence="11" type="ORF">EGW08_016437</name>
</gene>
<evidence type="ECO:0000259" key="10">
    <source>
        <dbReference type="PROSITE" id="PS50929"/>
    </source>
</evidence>
<proteinExistence type="inferred from homology"/>
<feature type="transmembrane region" description="Helical" evidence="9">
    <location>
        <begin position="434"/>
        <end position="456"/>
    </location>
</feature>
<evidence type="ECO:0000256" key="1">
    <source>
        <dbReference type="ARBA" id="ARBA00004141"/>
    </source>
</evidence>
<feature type="transmembrane region" description="Helical" evidence="9">
    <location>
        <begin position="327"/>
        <end position="347"/>
    </location>
</feature>
<dbReference type="InterPro" id="IPR036640">
    <property type="entry name" value="ABC1_TM_sf"/>
</dbReference>
<keyword evidence="12" id="KW-1185">Reference proteome</keyword>
<keyword evidence="7 9" id="KW-1133">Transmembrane helix</keyword>
<dbReference type="Gene3D" id="1.20.1560.10">
    <property type="entry name" value="ABC transporter type 1, transmembrane domain"/>
    <property type="match status" value="2"/>
</dbReference>
<feature type="transmembrane region" description="Helical" evidence="9">
    <location>
        <begin position="353"/>
        <end position="374"/>
    </location>
</feature>
<dbReference type="Proteomes" id="UP000271974">
    <property type="component" value="Unassembled WGS sequence"/>
</dbReference>
<dbReference type="PANTHER" id="PTHR24223:SF456">
    <property type="entry name" value="MULTIDRUG RESISTANCE-ASSOCIATED PROTEIN LETHAL(2)03659"/>
    <property type="match status" value="1"/>
</dbReference>
<keyword evidence="5" id="KW-0547">Nucleotide-binding</keyword>
<dbReference type="SUPFAM" id="SSF90123">
    <property type="entry name" value="ABC transporter transmembrane region"/>
    <property type="match status" value="1"/>
</dbReference>
<comment type="subcellular location">
    <subcellularLocation>
        <location evidence="1">Membrane</location>
        <topology evidence="1">Multi-pass membrane protein</topology>
    </subcellularLocation>
</comment>